<organism evidence="3">
    <name type="scientific">viral metagenome</name>
    <dbReference type="NCBI Taxonomy" id="1070528"/>
    <lineage>
        <taxon>unclassified sequences</taxon>
        <taxon>metagenomes</taxon>
        <taxon>organismal metagenomes</taxon>
    </lineage>
</organism>
<dbReference type="EMBL" id="MT141852">
    <property type="protein sequence ID" value="QJA71175.1"/>
    <property type="molecule type" value="Genomic_DNA"/>
</dbReference>
<dbReference type="EMBL" id="MT141338">
    <property type="protein sequence ID" value="QJA58759.1"/>
    <property type="molecule type" value="Genomic_DNA"/>
</dbReference>
<feature type="transmembrane region" description="Helical" evidence="1">
    <location>
        <begin position="5"/>
        <end position="25"/>
    </location>
</feature>
<gene>
    <name evidence="3" type="ORF">MM415A03348_0003</name>
    <name evidence="2" type="ORF">MM415B01408_0013</name>
</gene>
<proteinExistence type="predicted"/>
<reference evidence="3" key="1">
    <citation type="submission" date="2020-03" db="EMBL/GenBank/DDBJ databases">
        <title>The deep terrestrial virosphere.</title>
        <authorList>
            <person name="Holmfeldt K."/>
            <person name="Nilsson E."/>
            <person name="Simone D."/>
            <person name="Lopez-Fernandez M."/>
            <person name="Wu X."/>
            <person name="de Brujin I."/>
            <person name="Lundin D."/>
            <person name="Andersson A."/>
            <person name="Bertilsson S."/>
            <person name="Dopson M."/>
        </authorList>
    </citation>
    <scope>NUCLEOTIDE SEQUENCE</scope>
    <source>
        <strain evidence="3">MM415A03348</strain>
        <strain evidence="2">MM415B01408</strain>
    </source>
</reference>
<evidence type="ECO:0000256" key="1">
    <source>
        <dbReference type="SAM" id="Phobius"/>
    </source>
</evidence>
<name>A0A6M3JQ85_9ZZZZ</name>
<protein>
    <submittedName>
        <fullName evidence="3">Uncharacterized protein</fullName>
    </submittedName>
</protein>
<evidence type="ECO:0000313" key="2">
    <source>
        <dbReference type="EMBL" id="QJA58759.1"/>
    </source>
</evidence>
<dbReference type="AlphaFoldDB" id="A0A6M3JQ85"/>
<evidence type="ECO:0000313" key="3">
    <source>
        <dbReference type="EMBL" id="QJA71175.1"/>
    </source>
</evidence>
<keyword evidence="1" id="KW-0812">Transmembrane</keyword>
<keyword evidence="1" id="KW-1133">Transmembrane helix</keyword>
<keyword evidence="1" id="KW-0472">Membrane</keyword>
<accession>A0A6M3JQ85</accession>
<feature type="transmembrane region" description="Helical" evidence="1">
    <location>
        <begin position="31"/>
        <end position="47"/>
    </location>
</feature>
<sequence>MIHKFFCIVNFAISIMFGIFGIAGNYPPYEMIPNAVWGMICLGIWLYREEHGREK</sequence>